<dbReference type="Proteomes" id="UP001165368">
    <property type="component" value="Unassembled WGS sequence"/>
</dbReference>
<feature type="transmembrane region" description="Helical" evidence="1">
    <location>
        <begin position="16"/>
        <end position="37"/>
    </location>
</feature>
<protein>
    <submittedName>
        <fullName evidence="2">Uncharacterized protein</fullName>
    </submittedName>
</protein>
<comment type="caution">
    <text evidence="2">The sequence shown here is derived from an EMBL/GenBank/DDBJ whole genome shotgun (WGS) entry which is preliminary data.</text>
</comment>
<keyword evidence="1" id="KW-0472">Membrane</keyword>
<evidence type="ECO:0000313" key="2">
    <source>
        <dbReference type="EMBL" id="MCG2623675.1"/>
    </source>
</evidence>
<dbReference type="RefSeq" id="WP_237823280.1">
    <property type="nucleotide sequence ID" value="NZ_JAKLTQ010000015.1"/>
</dbReference>
<keyword evidence="1" id="KW-0812">Transmembrane</keyword>
<name>A0ABS9LAK3_9MICC</name>
<evidence type="ECO:0000256" key="1">
    <source>
        <dbReference type="SAM" id="Phobius"/>
    </source>
</evidence>
<organism evidence="2 3">
    <name type="scientific">Arthrobacter hankyongi</name>
    <dbReference type="NCBI Taxonomy" id="2904801"/>
    <lineage>
        <taxon>Bacteria</taxon>
        <taxon>Bacillati</taxon>
        <taxon>Actinomycetota</taxon>
        <taxon>Actinomycetes</taxon>
        <taxon>Micrococcales</taxon>
        <taxon>Micrococcaceae</taxon>
        <taxon>Arthrobacter</taxon>
    </lineage>
</organism>
<keyword evidence="1" id="KW-1133">Transmembrane helix</keyword>
<sequence length="52" mass="5924">MDDKWRSLITDREMRPWLVLTAVFILAALVFAAMAWFSLVVPSVAFLHHHGG</sequence>
<reference evidence="2" key="1">
    <citation type="submission" date="2022-01" db="EMBL/GenBank/DDBJ databases">
        <authorList>
            <person name="Jo J.-H."/>
            <person name="Im W.-T."/>
        </authorList>
    </citation>
    <scope>NUCLEOTIDE SEQUENCE</scope>
    <source>
        <strain evidence="2">I2-34</strain>
    </source>
</reference>
<proteinExistence type="predicted"/>
<dbReference type="EMBL" id="JAKLTQ010000015">
    <property type="protein sequence ID" value="MCG2623675.1"/>
    <property type="molecule type" value="Genomic_DNA"/>
</dbReference>
<keyword evidence="3" id="KW-1185">Reference proteome</keyword>
<evidence type="ECO:0000313" key="3">
    <source>
        <dbReference type="Proteomes" id="UP001165368"/>
    </source>
</evidence>
<accession>A0ABS9LAK3</accession>
<gene>
    <name evidence="2" type="ORF">LVY72_17415</name>
</gene>